<organism evidence="8 9">
    <name type="scientific">Trichlorobacter ammonificans</name>
    <dbReference type="NCBI Taxonomy" id="2916410"/>
    <lineage>
        <taxon>Bacteria</taxon>
        <taxon>Pseudomonadati</taxon>
        <taxon>Thermodesulfobacteriota</taxon>
        <taxon>Desulfuromonadia</taxon>
        <taxon>Geobacterales</taxon>
        <taxon>Geobacteraceae</taxon>
        <taxon>Trichlorobacter</taxon>
    </lineage>
</organism>
<evidence type="ECO:0000256" key="4">
    <source>
        <dbReference type="ARBA" id="ARBA00022759"/>
    </source>
</evidence>
<keyword evidence="2" id="KW-0819">tRNA processing</keyword>
<keyword evidence="9" id="KW-1185">Reference proteome</keyword>
<keyword evidence="3" id="KW-0540">Nuclease</keyword>
<dbReference type="PANTHER" id="PTHR33992:SF1">
    <property type="entry name" value="RIBONUCLEASE P PROTEIN COMPONENT"/>
    <property type="match status" value="1"/>
</dbReference>
<keyword evidence="6" id="KW-0694">RNA-binding</keyword>
<dbReference type="InterPro" id="IPR000100">
    <property type="entry name" value="RNase_P"/>
</dbReference>
<evidence type="ECO:0000313" key="9">
    <source>
        <dbReference type="Proteomes" id="UP001295463"/>
    </source>
</evidence>
<dbReference type="EC" id="3.1.26.5" evidence="7"/>
<dbReference type="PROSITE" id="PS00648">
    <property type="entry name" value="RIBONUCLEASE_P"/>
    <property type="match status" value="1"/>
</dbReference>
<comment type="function">
    <text evidence="1">RNaseP catalyzes the removal of the 5'-leader sequence from pre-tRNA to produce the mature 5'-terminus. It can also cleave other RNA substrates such as 4.5S RNA. The protein component plays an auxiliary but essential role in vivo by binding to the 5'-leader sequence and broadening the substrate specificity of the ribozyme.</text>
</comment>
<dbReference type="Pfam" id="PF00825">
    <property type="entry name" value="Ribonuclease_P"/>
    <property type="match status" value="1"/>
</dbReference>
<reference evidence="8 9" key="1">
    <citation type="submission" date="2022-03" db="EMBL/GenBank/DDBJ databases">
        <authorList>
            <person name="Koch H."/>
        </authorList>
    </citation>
    <scope>NUCLEOTIDE SEQUENCE [LARGE SCALE GENOMIC DNA]</scope>
    <source>
        <strain evidence="8 9">G1</strain>
    </source>
</reference>
<dbReference type="PANTHER" id="PTHR33992">
    <property type="entry name" value="RIBONUCLEASE P PROTEIN COMPONENT"/>
    <property type="match status" value="1"/>
</dbReference>
<accession>A0ABN8HNZ4</accession>
<dbReference type="GO" id="GO:0004526">
    <property type="term" value="F:ribonuclease P activity"/>
    <property type="evidence" value="ECO:0007669"/>
    <property type="project" value="UniProtKB-EC"/>
</dbReference>
<evidence type="ECO:0000256" key="3">
    <source>
        <dbReference type="ARBA" id="ARBA00022722"/>
    </source>
</evidence>
<evidence type="ECO:0000256" key="2">
    <source>
        <dbReference type="ARBA" id="ARBA00022694"/>
    </source>
</evidence>
<name>A0ABN8HNZ4_9BACT</name>
<dbReference type="InterPro" id="IPR014721">
    <property type="entry name" value="Ribsml_uS5_D2-typ_fold_subgr"/>
</dbReference>
<evidence type="ECO:0000256" key="1">
    <source>
        <dbReference type="ARBA" id="ARBA00002663"/>
    </source>
</evidence>
<gene>
    <name evidence="8" type="ORF">GEAMG1_2879</name>
</gene>
<keyword evidence="4" id="KW-0255">Endonuclease</keyword>
<sequence length="78" mass="8480">MENGLAVPRIGITVSRKVGNAVVRNRIKRLVRELFRHACASLPACDLHLIARRAAADDAGAALLRHELTTALQKIGSR</sequence>
<protein>
    <recommendedName>
        <fullName evidence="7">Ribonuclease P protein component</fullName>
        <ecNumber evidence="7">3.1.26.5</ecNumber>
    </recommendedName>
</protein>
<keyword evidence="5 8" id="KW-0378">Hydrolase</keyword>
<dbReference type="SUPFAM" id="SSF54211">
    <property type="entry name" value="Ribosomal protein S5 domain 2-like"/>
    <property type="match status" value="1"/>
</dbReference>
<dbReference type="InterPro" id="IPR020539">
    <property type="entry name" value="RNase_P_CS"/>
</dbReference>
<evidence type="ECO:0000313" key="8">
    <source>
        <dbReference type="EMBL" id="CAH2032715.1"/>
    </source>
</evidence>
<evidence type="ECO:0000256" key="7">
    <source>
        <dbReference type="NCBIfam" id="TIGR00188"/>
    </source>
</evidence>
<dbReference type="Gene3D" id="3.30.230.10">
    <property type="match status" value="1"/>
</dbReference>
<dbReference type="NCBIfam" id="TIGR00188">
    <property type="entry name" value="rnpA"/>
    <property type="match status" value="1"/>
</dbReference>
<dbReference type="Proteomes" id="UP001295463">
    <property type="component" value="Chromosome"/>
</dbReference>
<evidence type="ECO:0000256" key="6">
    <source>
        <dbReference type="ARBA" id="ARBA00022884"/>
    </source>
</evidence>
<dbReference type="InterPro" id="IPR020568">
    <property type="entry name" value="Ribosomal_Su5_D2-typ_SF"/>
</dbReference>
<dbReference type="EMBL" id="OW150024">
    <property type="protein sequence ID" value="CAH2032715.1"/>
    <property type="molecule type" value="Genomic_DNA"/>
</dbReference>
<evidence type="ECO:0000256" key="5">
    <source>
        <dbReference type="ARBA" id="ARBA00022801"/>
    </source>
</evidence>
<proteinExistence type="predicted"/>